<dbReference type="PROSITE" id="PS01124">
    <property type="entry name" value="HTH_ARAC_FAMILY_2"/>
    <property type="match status" value="1"/>
</dbReference>
<accession>H8H0I5</accession>
<dbReference type="InterPro" id="IPR020449">
    <property type="entry name" value="Tscrpt_reg_AraC-type_HTH"/>
</dbReference>
<evidence type="ECO:0000256" key="3">
    <source>
        <dbReference type="ARBA" id="ARBA00023163"/>
    </source>
</evidence>
<dbReference type="Gene3D" id="1.10.10.60">
    <property type="entry name" value="Homeodomain-like"/>
    <property type="match status" value="2"/>
</dbReference>
<dbReference type="Proteomes" id="UP000007575">
    <property type="component" value="Plasmid P1"/>
</dbReference>
<dbReference type="InterPro" id="IPR009057">
    <property type="entry name" value="Homeodomain-like_sf"/>
</dbReference>
<name>H8H0I5_DEIGI</name>
<dbReference type="RefSeq" id="WP_014695755.1">
    <property type="nucleotide sequence ID" value="NC_017805.1"/>
</dbReference>
<dbReference type="PANTHER" id="PTHR46796">
    <property type="entry name" value="HTH-TYPE TRANSCRIPTIONAL ACTIVATOR RHAS-RELATED"/>
    <property type="match status" value="1"/>
</dbReference>
<keyword evidence="3" id="KW-0804">Transcription</keyword>
<dbReference type="KEGG" id="dgo:DGo_PA0351"/>
<dbReference type="Gene3D" id="3.30.450.20">
    <property type="entry name" value="PAS domain"/>
    <property type="match status" value="1"/>
</dbReference>
<dbReference type="PRINTS" id="PR00032">
    <property type="entry name" value="HTHARAC"/>
</dbReference>
<dbReference type="HOGENOM" id="CLU_077604_0_0_0"/>
<dbReference type="SUPFAM" id="SSF46689">
    <property type="entry name" value="Homeodomain-like"/>
    <property type="match status" value="2"/>
</dbReference>
<dbReference type="AlphaFoldDB" id="H8H0I5"/>
<dbReference type="InterPro" id="IPR018062">
    <property type="entry name" value="HTH_AraC-typ_CS"/>
</dbReference>
<sequence>MDDPRGWLRPGPAGDWLVETLFDAVPDLNFFVKDRRGRYVSVNEALRRRSGAQHKRDLIGRTAAEVFTGEAGERFSGQDERTLRDGAELRDVLELYFGAEGEPVWCLTSKWPLRDASGAVVGLVGVSRDVPAPGDRAGDQTGDFARVAEALAYMGRCYDRPLRMPEVAARAGLSEDSLGRLVRRVCHVTPKQFLLRVRLDAATRLLRDPALSVAQVAHACGYSDHSAFTRTFRAVTGLSPQAYRQRMGPSGDGNTGVLT</sequence>
<dbReference type="PROSITE" id="PS00041">
    <property type="entry name" value="HTH_ARAC_FAMILY_1"/>
    <property type="match status" value="1"/>
</dbReference>
<gene>
    <name evidence="5" type="ordered locus">DGo_PA0351</name>
</gene>
<dbReference type="InterPro" id="IPR035965">
    <property type="entry name" value="PAS-like_dom_sf"/>
</dbReference>
<evidence type="ECO:0000313" key="5">
    <source>
        <dbReference type="EMBL" id="AFD27237.1"/>
    </source>
</evidence>
<dbReference type="PANTHER" id="PTHR46796:SF13">
    <property type="entry name" value="HTH-TYPE TRANSCRIPTIONAL ACTIVATOR RHAS"/>
    <property type="match status" value="1"/>
</dbReference>
<evidence type="ECO:0000256" key="2">
    <source>
        <dbReference type="ARBA" id="ARBA00023125"/>
    </source>
</evidence>
<keyword evidence="5" id="KW-0614">Plasmid</keyword>
<dbReference type="SUPFAM" id="SSF55785">
    <property type="entry name" value="PYP-like sensor domain (PAS domain)"/>
    <property type="match status" value="1"/>
</dbReference>
<dbReference type="PATRIC" id="fig|745776.4.peg.3385"/>
<dbReference type="EMBL" id="CP002192">
    <property type="protein sequence ID" value="AFD27237.1"/>
    <property type="molecule type" value="Genomic_DNA"/>
</dbReference>
<dbReference type="InterPro" id="IPR050204">
    <property type="entry name" value="AraC_XylS_family_regulators"/>
</dbReference>
<dbReference type="GO" id="GO:0043565">
    <property type="term" value="F:sequence-specific DNA binding"/>
    <property type="evidence" value="ECO:0007669"/>
    <property type="project" value="InterPro"/>
</dbReference>
<evidence type="ECO:0000259" key="4">
    <source>
        <dbReference type="PROSITE" id="PS01124"/>
    </source>
</evidence>
<dbReference type="InterPro" id="IPR018060">
    <property type="entry name" value="HTH_AraC"/>
</dbReference>
<dbReference type="Pfam" id="PF12833">
    <property type="entry name" value="HTH_18"/>
    <property type="match status" value="1"/>
</dbReference>
<dbReference type="InterPro" id="IPR013656">
    <property type="entry name" value="PAS_4"/>
</dbReference>
<dbReference type="Pfam" id="PF08448">
    <property type="entry name" value="PAS_4"/>
    <property type="match status" value="1"/>
</dbReference>
<keyword evidence="2" id="KW-0238">DNA-binding</keyword>
<dbReference type="InterPro" id="IPR000014">
    <property type="entry name" value="PAS"/>
</dbReference>
<reference evidence="5 6" key="1">
    <citation type="journal article" date="2012" name="PLoS ONE">
        <title>Genome sequence and transcriptome analysis of the radioresistant bacterium Deinococcus gobiensis: insights into the extreme environmental adaptations.</title>
        <authorList>
            <person name="Yuan M."/>
            <person name="Chen M."/>
            <person name="Zhang W."/>
            <person name="Lu W."/>
            <person name="Wang J."/>
            <person name="Yang M."/>
            <person name="Zhao P."/>
            <person name="Tang R."/>
            <person name="Li X."/>
            <person name="Hao Y."/>
            <person name="Zhou Z."/>
            <person name="Zhan Y."/>
            <person name="Yu H."/>
            <person name="Teng C."/>
            <person name="Yan Y."/>
            <person name="Ping S."/>
            <person name="Wang Y."/>
            <person name="Lin M."/>
        </authorList>
    </citation>
    <scope>NUCLEOTIDE SEQUENCE [LARGE SCALE GENOMIC DNA]</scope>
    <source>
        <strain evidence="6">DSM 21396 / JCM 16679 / CGMCC 1.7299 / I-0</strain>
        <plasmid evidence="5">P1</plasmid>
    </source>
</reference>
<evidence type="ECO:0000313" key="6">
    <source>
        <dbReference type="Proteomes" id="UP000007575"/>
    </source>
</evidence>
<keyword evidence="1" id="KW-0805">Transcription regulation</keyword>
<proteinExistence type="predicted"/>
<dbReference type="GO" id="GO:0003700">
    <property type="term" value="F:DNA-binding transcription factor activity"/>
    <property type="evidence" value="ECO:0007669"/>
    <property type="project" value="InterPro"/>
</dbReference>
<organism evidence="5 6">
    <name type="scientific">Deinococcus gobiensis (strain DSM 21396 / JCM 16679 / CGMCC 1.7299 / I-0)</name>
    <dbReference type="NCBI Taxonomy" id="745776"/>
    <lineage>
        <taxon>Bacteria</taxon>
        <taxon>Thermotogati</taxon>
        <taxon>Deinococcota</taxon>
        <taxon>Deinococci</taxon>
        <taxon>Deinococcales</taxon>
        <taxon>Deinococcaceae</taxon>
        <taxon>Deinococcus</taxon>
    </lineage>
</organism>
<geneLocation type="plasmid" evidence="5 6">
    <name>P1</name>
</geneLocation>
<dbReference type="SMART" id="SM00342">
    <property type="entry name" value="HTH_ARAC"/>
    <property type="match status" value="1"/>
</dbReference>
<evidence type="ECO:0000256" key="1">
    <source>
        <dbReference type="ARBA" id="ARBA00023015"/>
    </source>
</evidence>
<keyword evidence="6" id="KW-1185">Reference proteome</keyword>
<dbReference type="OrthoDB" id="9791615at2"/>
<feature type="domain" description="HTH araC/xylS-type" evidence="4">
    <location>
        <begin position="148"/>
        <end position="246"/>
    </location>
</feature>
<protein>
    <submittedName>
        <fullName evidence="5">Putative transcription regulator</fullName>
    </submittedName>
</protein>
<dbReference type="NCBIfam" id="TIGR00229">
    <property type="entry name" value="sensory_box"/>
    <property type="match status" value="1"/>
</dbReference>